<evidence type="ECO:0000256" key="7">
    <source>
        <dbReference type="ARBA" id="ARBA00022630"/>
    </source>
</evidence>
<reference evidence="17" key="1">
    <citation type="submission" date="2018-05" db="EMBL/GenBank/DDBJ databases">
        <authorList>
            <person name="Lanie J.A."/>
            <person name="Ng W.-L."/>
            <person name="Kazmierczak K.M."/>
            <person name="Andrzejewski T.M."/>
            <person name="Davidsen T.M."/>
            <person name="Wayne K.J."/>
            <person name="Tettelin H."/>
            <person name="Glass J.I."/>
            <person name="Rusch D."/>
            <person name="Podicherti R."/>
            <person name="Tsui H.-C.T."/>
            <person name="Winkler M.E."/>
        </authorList>
    </citation>
    <scope>NUCLEOTIDE SEQUENCE</scope>
</reference>
<dbReference type="GO" id="GO:0009398">
    <property type="term" value="P:FMN biosynthetic process"/>
    <property type="evidence" value="ECO:0007669"/>
    <property type="project" value="UniProtKB-UniPathway"/>
</dbReference>
<feature type="non-terminal residue" evidence="17">
    <location>
        <position position="1"/>
    </location>
</feature>
<dbReference type="InterPro" id="IPR023468">
    <property type="entry name" value="Riboflavin_kinase"/>
</dbReference>
<dbReference type="EC" id="2.7.7.2" evidence="5"/>
<keyword evidence="9" id="KW-0808">Transferase</keyword>
<evidence type="ECO:0000256" key="12">
    <source>
        <dbReference type="ARBA" id="ARBA00022777"/>
    </source>
</evidence>
<keyword evidence="7" id="KW-0285">Flavoprotein</keyword>
<dbReference type="FunFam" id="3.40.50.620:FF:000021">
    <property type="entry name" value="Riboflavin biosynthesis protein"/>
    <property type="match status" value="1"/>
</dbReference>
<dbReference type="UniPathway" id="UPA00276">
    <property type="reaction ID" value="UER00406"/>
</dbReference>
<keyword evidence="15" id="KW-0511">Multifunctional enzyme</keyword>
<dbReference type="GO" id="GO:0008531">
    <property type="term" value="F:riboflavin kinase activity"/>
    <property type="evidence" value="ECO:0007669"/>
    <property type="project" value="UniProtKB-EC"/>
</dbReference>
<keyword evidence="11" id="KW-0547">Nucleotide-binding</keyword>
<dbReference type="InterPro" id="IPR015864">
    <property type="entry name" value="FAD_synthase"/>
</dbReference>
<dbReference type="EMBL" id="UINC01129782">
    <property type="protein sequence ID" value="SVD10408.1"/>
    <property type="molecule type" value="Genomic_DNA"/>
</dbReference>
<evidence type="ECO:0000256" key="8">
    <source>
        <dbReference type="ARBA" id="ARBA00022643"/>
    </source>
</evidence>
<sequence length="249" mass="28257">VKFYSSIQDFAPDFRTIVSVGTFDGVHMGHRVILNRMNKIAKKVGGESVLLSFSPHPRYVLYPEDQHMRLINTTQEKIALLRRTGLDNLVVHEFTKKFSRIKSVNFVRDVLVEQMQVNTLVVGYNHHFGRNREGSFEELSSLSDLYGFKIEMIDPQLFEEISVSSTKIRQLLEEGDIQKANQYLGYDFLIKGAVIHGNAIGKSIGFPTANIDIEDKRKLIPANGVYAVKVNVEGKRYHGMMNIGLKPTL</sequence>
<keyword evidence="14" id="KW-0067">ATP-binding</keyword>
<dbReference type="SUPFAM" id="SSF82114">
    <property type="entry name" value="Riboflavin kinase-like"/>
    <property type="match status" value="1"/>
</dbReference>
<dbReference type="PANTHER" id="PTHR22749:SF6">
    <property type="entry name" value="RIBOFLAVIN KINASE"/>
    <property type="match status" value="1"/>
</dbReference>
<dbReference type="Pfam" id="PF01687">
    <property type="entry name" value="Flavokinase"/>
    <property type="match status" value="1"/>
</dbReference>
<feature type="domain" description="Riboflavin kinase" evidence="16">
    <location>
        <begin position="183"/>
        <end position="249"/>
    </location>
</feature>
<evidence type="ECO:0000256" key="10">
    <source>
        <dbReference type="ARBA" id="ARBA00022695"/>
    </source>
</evidence>
<dbReference type="Gene3D" id="2.40.30.30">
    <property type="entry name" value="Riboflavin kinase-like"/>
    <property type="match status" value="1"/>
</dbReference>
<proteinExistence type="inferred from homology"/>
<dbReference type="GO" id="GO:0009231">
    <property type="term" value="P:riboflavin biosynthetic process"/>
    <property type="evidence" value="ECO:0007669"/>
    <property type="project" value="InterPro"/>
</dbReference>
<evidence type="ECO:0000256" key="14">
    <source>
        <dbReference type="ARBA" id="ARBA00022840"/>
    </source>
</evidence>
<dbReference type="GO" id="GO:0006747">
    <property type="term" value="P:FAD biosynthetic process"/>
    <property type="evidence" value="ECO:0007669"/>
    <property type="project" value="UniProtKB-UniPathway"/>
</dbReference>
<dbReference type="UniPathway" id="UPA00277">
    <property type="reaction ID" value="UER00407"/>
</dbReference>
<dbReference type="CDD" id="cd02064">
    <property type="entry name" value="FAD_synthetase_N"/>
    <property type="match status" value="1"/>
</dbReference>
<evidence type="ECO:0000256" key="13">
    <source>
        <dbReference type="ARBA" id="ARBA00022827"/>
    </source>
</evidence>
<dbReference type="InterPro" id="IPR023465">
    <property type="entry name" value="Riboflavin_kinase_dom_sf"/>
</dbReference>
<protein>
    <recommendedName>
        <fullName evidence="6">Bifunctional riboflavin kinase/FMN adenylyltransferase</fullName>
        <ecNumber evidence="4">2.7.1.26</ecNumber>
        <ecNumber evidence="5">2.7.7.2</ecNumber>
    </recommendedName>
</protein>
<evidence type="ECO:0000256" key="2">
    <source>
        <dbReference type="ARBA" id="ARBA00005201"/>
    </source>
</evidence>
<dbReference type="SUPFAM" id="SSF52374">
    <property type="entry name" value="Nucleotidylyl transferase"/>
    <property type="match status" value="1"/>
</dbReference>
<keyword evidence="8" id="KW-0288">FMN</keyword>
<comment type="similarity">
    <text evidence="3">Belongs to the RibF family.</text>
</comment>
<dbReference type="NCBIfam" id="TIGR00083">
    <property type="entry name" value="ribF"/>
    <property type="match status" value="1"/>
</dbReference>
<comment type="pathway">
    <text evidence="1">Cofactor biosynthesis; FAD biosynthesis; FAD from FMN: step 1/1.</text>
</comment>
<evidence type="ECO:0000256" key="1">
    <source>
        <dbReference type="ARBA" id="ARBA00004726"/>
    </source>
</evidence>
<dbReference type="AlphaFoldDB" id="A0A382SMK9"/>
<dbReference type="InterPro" id="IPR002606">
    <property type="entry name" value="Riboflavin_kinase_bac"/>
</dbReference>
<evidence type="ECO:0000256" key="6">
    <source>
        <dbReference type="ARBA" id="ARBA00018483"/>
    </source>
</evidence>
<dbReference type="GO" id="GO:0005524">
    <property type="term" value="F:ATP binding"/>
    <property type="evidence" value="ECO:0007669"/>
    <property type="project" value="UniProtKB-KW"/>
</dbReference>
<accession>A0A382SMK9</accession>
<keyword evidence="12" id="KW-0418">Kinase</keyword>
<evidence type="ECO:0000256" key="4">
    <source>
        <dbReference type="ARBA" id="ARBA00012105"/>
    </source>
</evidence>
<keyword evidence="13" id="KW-0274">FAD</keyword>
<dbReference type="Pfam" id="PF06574">
    <property type="entry name" value="FAD_syn"/>
    <property type="match status" value="1"/>
</dbReference>
<keyword evidence="10" id="KW-0548">Nucleotidyltransferase</keyword>
<gene>
    <name evidence="17" type="ORF">METZ01_LOCUS363262</name>
</gene>
<feature type="non-terminal residue" evidence="17">
    <location>
        <position position="249"/>
    </location>
</feature>
<dbReference type="InterPro" id="IPR015865">
    <property type="entry name" value="Riboflavin_kinase_bac/euk"/>
</dbReference>
<evidence type="ECO:0000256" key="3">
    <source>
        <dbReference type="ARBA" id="ARBA00010214"/>
    </source>
</evidence>
<evidence type="ECO:0000256" key="5">
    <source>
        <dbReference type="ARBA" id="ARBA00012393"/>
    </source>
</evidence>
<dbReference type="PANTHER" id="PTHR22749">
    <property type="entry name" value="RIBOFLAVIN KINASE/FMN ADENYLYLTRANSFERASE"/>
    <property type="match status" value="1"/>
</dbReference>
<evidence type="ECO:0000256" key="11">
    <source>
        <dbReference type="ARBA" id="ARBA00022741"/>
    </source>
</evidence>
<dbReference type="InterPro" id="IPR014729">
    <property type="entry name" value="Rossmann-like_a/b/a_fold"/>
</dbReference>
<evidence type="ECO:0000256" key="15">
    <source>
        <dbReference type="ARBA" id="ARBA00023268"/>
    </source>
</evidence>
<comment type="pathway">
    <text evidence="2">Cofactor biosynthesis; FMN biosynthesis; FMN from riboflavin (ATP route): step 1/1.</text>
</comment>
<dbReference type="EC" id="2.7.1.26" evidence="4"/>
<evidence type="ECO:0000256" key="9">
    <source>
        <dbReference type="ARBA" id="ARBA00022679"/>
    </source>
</evidence>
<evidence type="ECO:0000313" key="17">
    <source>
        <dbReference type="EMBL" id="SVD10408.1"/>
    </source>
</evidence>
<dbReference type="SMART" id="SM00904">
    <property type="entry name" value="Flavokinase"/>
    <property type="match status" value="1"/>
</dbReference>
<evidence type="ECO:0000259" key="16">
    <source>
        <dbReference type="SMART" id="SM00904"/>
    </source>
</evidence>
<name>A0A382SMK9_9ZZZZ</name>
<dbReference type="GO" id="GO:0003919">
    <property type="term" value="F:FMN adenylyltransferase activity"/>
    <property type="evidence" value="ECO:0007669"/>
    <property type="project" value="UniProtKB-EC"/>
</dbReference>
<dbReference type="Gene3D" id="3.40.50.620">
    <property type="entry name" value="HUPs"/>
    <property type="match status" value="1"/>
</dbReference>
<organism evidence="17">
    <name type="scientific">marine metagenome</name>
    <dbReference type="NCBI Taxonomy" id="408172"/>
    <lineage>
        <taxon>unclassified sequences</taxon>
        <taxon>metagenomes</taxon>
        <taxon>ecological metagenomes</taxon>
    </lineage>
</organism>